<name>A0A151GVH2_DRECN</name>
<dbReference type="GO" id="GO:0009272">
    <property type="term" value="P:fungal-type cell wall biogenesis"/>
    <property type="evidence" value="ECO:0007669"/>
    <property type="project" value="TreeGrafter"/>
</dbReference>
<dbReference type="Proteomes" id="UP000076580">
    <property type="component" value="Chromosome 01"/>
</dbReference>
<dbReference type="Pfam" id="PF06011">
    <property type="entry name" value="TRP"/>
    <property type="match status" value="1"/>
</dbReference>
<dbReference type="EMBL" id="LAYC01000001">
    <property type="protein sequence ID" value="KYK61104.1"/>
    <property type="molecule type" value="Genomic_DNA"/>
</dbReference>
<evidence type="ECO:0000256" key="4">
    <source>
        <dbReference type="ARBA" id="ARBA00022729"/>
    </source>
</evidence>
<keyword evidence="11" id="KW-1185">Reference proteome</keyword>
<organism evidence="10 11">
    <name type="scientific">Drechmeria coniospora</name>
    <name type="common">Nematophagous fungus</name>
    <name type="synonym">Meria coniospora</name>
    <dbReference type="NCBI Taxonomy" id="98403"/>
    <lineage>
        <taxon>Eukaryota</taxon>
        <taxon>Fungi</taxon>
        <taxon>Dikarya</taxon>
        <taxon>Ascomycota</taxon>
        <taxon>Pezizomycotina</taxon>
        <taxon>Sordariomycetes</taxon>
        <taxon>Hypocreomycetidae</taxon>
        <taxon>Hypocreales</taxon>
        <taxon>Ophiocordycipitaceae</taxon>
        <taxon>Drechmeria</taxon>
    </lineage>
</organism>
<evidence type="ECO:0000256" key="3">
    <source>
        <dbReference type="ARBA" id="ARBA00022692"/>
    </source>
</evidence>
<feature type="domain" description="ML-like" evidence="9">
    <location>
        <begin position="30"/>
        <end position="171"/>
    </location>
</feature>
<evidence type="ECO:0000259" key="9">
    <source>
        <dbReference type="SMART" id="SM01320"/>
    </source>
</evidence>
<evidence type="ECO:0000256" key="7">
    <source>
        <dbReference type="SAM" id="Phobius"/>
    </source>
</evidence>
<feature type="chain" id="PRO_5007580963" evidence="8">
    <location>
        <begin position="28"/>
        <end position="634"/>
    </location>
</feature>
<feature type="transmembrane region" description="Helical" evidence="7">
    <location>
        <begin position="327"/>
        <end position="349"/>
    </location>
</feature>
<evidence type="ECO:0000256" key="8">
    <source>
        <dbReference type="SAM" id="SignalP"/>
    </source>
</evidence>
<dbReference type="RefSeq" id="XP_040660456.1">
    <property type="nucleotide sequence ID" value="XM_040799573.1"/>
</dbReference>
<evidence type="ECO:0000313" key="11">
    <source>
        <dbReference type="Proteomes" id="UP000076580"/>
    </source>
</evidence>
<proteinExistence type="inferred from homology"/>
<feature type="transmembrane region" description="Helical" evidence="7">
    <location>
        <begin position="496"/>
        <end position="516"/>
    </location>
</feature>
<keyword evidence="4 8" id="KW-0732">Signal</keyword>
<feature type="signal peptide" evidence="8">
    <location>
        <begin position="1"/>
        <end position="27"/>
    </location>
</feature>
<dbReference type="PANTHER" id="PTHR31145">
    <property type="entry name" value="INTEGRAL MEMBRANE PROTEIN (AFU_ORTHOLOGUE AFUA_7G01610)"/>
    <property type="match status" value="1"/>
</dbReference>
<dbReference type="InParanoid" id="A0A151GVH2"/>
<feature type="transmembrane region" description="Helical" evidence="7">
    <location>
        <begin position="413"/>
        <end position="432"/>
    </location>
</feature>
<reference evidence="10 11" key="1">
    <citation type="journal article" date="2016" name="Sci. Rep.">
        <title>Insights into Adaptations to a Near-Obligate Nematode Endoparasitic Lifestyle from the Finished Genome of Drechmeria coniospora.</title>
        <authorList>
            <person name="Zhang L."/>
            <person name="Zhou Z."/>
            <person name="Guo Q."/>
            <person name="Fokkens L."/>
            <person name="Miskei M."/>
            <person name="Pocsi I."/>
            <person name="Zhang W."/>
            <person name="Chen M."/>
            <person name="Wang L."/>
            <person name="Sun Y."/>
            <person name="Donzelli B.G."/>
            <person name="Gibson D.M."/>
            <person name="Nelson D.R."/>
            <person name="Luo J.G."/>
            <person name="Rep M."/>
            <person name="Liu H."/>
            <person name="Yang S."/>
            <person name="Wang J."/>
            <person name="Krasnoff S.B."/>
            <person name="Xu Y."/>
            <person name="Molnar I."/>
            <person name="Lin M."/>
        </authorList>
    </citation>
    <scope>NUCLEOTIDE SEQUENCE [LARGE SCALE GENOMIC DNA]</scope>
    <source>
        <strain evidence="10 11">ARSEF 6962</strain>
    </source>
</reference>
<evidence type="ECO:0000256" key="6">
    <source>
        <dbReference type="ARBA" id="ARBA00023136"/>
    </source>
</evidence>
<keyword evidence="5 7" id="KW-1133">Transmembrane helix</keyword>
<protein>
    <submittedName>
        <fullName evidence="10">Calcium-spray protein</fullName>
    </submittedName>
</protein>
<comment type="similarity">
    <text evidence="2">Belongs to the transient receptor potential (TRP) ion channel family.</text>
</comment>
<comment type="caution">
    <text evidence="10">The sequence shown here is derived from an EMBL/GenBank/DDBJ whole genome shotgun (WGS) entry which is preliminary data.</text>
</comment>
<dbReference type="SMART" id="SM01320">
    <property type="entry name" value="TRP_N"/>
    <property type="match status" value="1"/>
</dbReference>
<dbReference type="Pfam" id="PF14558">
    <property type="entry name" value="TRP_N"/>
    <property type="match status" value="1"/>
</dbReference>
<dbReference type="InterPro" id="IPR040241">
    <property type="entry name" value="TRP_Flc/Pkd2-like"/>
</dbReference>
<gene>
    <name evidence="10" type="ORF">DCS_02245</name>
</gene>
<keyword evidence="3 7" id="KW-0812">Transmembrane</keyword>
<keyword evidence="6 7" id="KW-0472">Membrane</keyword>
<dbReference type="GO" id="GO:0055085">
    <property type="term" value="P:transmembrane transport"/>
    <property type="evidence" value="ECO:0007669"/>
    <property type="project" value="TreeGrafter"/>
</dbReference>
<feature type="transmembrane region" description="Helical" evidence="7">
    <location>
        <begin position="556"/>
        <end position="587"/>
    </location>
</feature>
<dbReference type="InterPro" id="IPR032800">
    <property type="entry name" value="TRP_N"/>
</dbReference>
<accession>A0A151GVH2</accession>
<comment type="subcellular location">
    <subcellularLocation>
        <location evidence="1">Membrane</location>
        <topology evidence="1">Multi-pass membrane protein</topology>
    </subcellularLocation>
</comment>
<dbReference type="PANTHER" id="PTHR31145:SF2">
    <property type="entry name" value="FLAVIN CARRIER PROTEIN 2"/>
    <property type="match status" value="1"/>
</dbReference>
<feature type="transmembrane region" description="Helical" evidence="7">
    <location>
        <begin position="381"/>
        <end position="401"/>
    </location>
</feature>
<evidence type="ECO:0000256" key="1">
    <source>
        <dbReference type="ARBA" id="ARBA00004141"/>
    </source>
</evidence>
<dbReference type="InterPro" id="IPR010308">
    <property type="entry name" value="TRP_C"/>
</dbReference>
<dbReference type="GO" id="GO:0016020">
    <property type="term" value="C:membrane"/>
    <property type="evidence" value="ECO:0007669"/>
    <property type="project" value="UniProtKB-SubCell"/>
</dbReference>
<feature type="transmembrane region" description="Helical" evidence="7">
    <location>
        <begin position="472"/>
        <end position="490"/>
    </location>
</feature>
<dbReference type="FunCoup" id="A0A151GVH2">
    <property type="interactions" value="33"/>
</dbReference>
<evidence type="ECO:0000313" key="10">
    <source>
        <dbReference type="EMBL" id="KYK61104.1"/>
    </source>
</evidence>
<evidence type="ECO:0000256" key="5">
    <source>
        <dbReference type="ARBA" id="ARBA00022989"/>
    </source>
</evidence>
<dbReference type="STRING" id="98403.A0A151GVH2"/>
<feature type="transmembrane region" description="Helical" evidence="7">
    <location>
        <begin position="528"/>
        <end position="550"/>
    </location>
</feature>
<dbReference type="AlphaFoldDB" id="A0A151GVH2"/>
<sequence>MWLPASMPVGITTLVGLMAALVSPAAADGRMLKSSSLNTCPGYEESSFRASLFNVVFTPGNGSIEINIVASSTIQGKVTFDATVTAYGYEILRKPIDPCTMANTNLCPMVPGKFNYPFNIPLGGDTASRLPAVAYGIPDLDAKVKVFVNLTSTGETVACLEANISNGKTVDMNGVKWATAILAALALMSSAVFNALGHPNTASHLAANSLSLFGYFQSQAIVGLTSVHLPPVIQSWTQNFQWSMGIIRVAFMQDILTWYLRATGGEPASLLNSLTTVSVQVQKRSEILSRSLSPLFKRANMKTGSGSYVVMGIQRVAFRARIETTNLFMTSLMFFVIFSLLVIIAVAGFKAACELAAKKNLLKNDRFLAFRGDWSIILKGILYRVCLIGFPLVSIMCLWEFTQKDSPAEVVLAVFFLLGVTLSLAIGAVKIIRVARRSKKMHGSPAYILYSNPRLLNHLGFLYIQFRASAHYFIAPLLAYTLVKAMFVALSQHNGVVQAVGFIILDAAALIAASVLRPWMDKTTNTFNISICAVSFLNSIFLLVFCNVIGAPGLVIGVISIVFFILNAVFSLILLLIIIIVTVITVFRKNPDARYPYMADDRMSFIKSQAHMSTCTELDALAATARGDKGFSAP</sequence>
<evidence type="ECO:0000256" key="2">
    <source>
        <dbReference type="ARBA" id="ARBA00010642"/>
    </source>
</evidence>
<dbReference type="GeneID" id="63714888"/>